<organism evidence="5 6">
    <name type="scientific">Vibrio nigripulchritudo</name>
    <dbReference type="NCBI Taxonomy" id="28173"/>
    <lineage>
        <taxon>Bacteria</taxon>
        <taxon>Pseudomonadati</taxon>
        <taxon>Pseudomonadota</taxon>
        <taxon>Gammaproteobacteria</taxon>
        <taxon>Vibrionales</taxon>
        <taxon>Vibrionaceae</taxon>
        <taxon>Vibrio</taxon>
    </lineage>
</organism>
<evidence type="ECO:0000259" key="4">
    <source>
        <dbReference type="SMART" id="SM00797"/>
    </source>
</evidence>
<keyword evidence="6" id="KW-1185">Reference proteome</keyword>
<dbReference type="PANTHER" id="PTHR43309">
    <property type="entry name" value="5-OXOPROLINASE SUBUNIT C"/>
    <property type="match status" value="1"/>
</dbReference>
<dbReference type="PANTHER" id="PTHR43309:SF4">
    <property type="entry name" value="CARBOXYLTRANSFERASE DOMAIN-CONTAINING PROTEIN"/>
    <property type="match status" value="1"/>
</dbReference>
<reference evidence="5 6" key="1">
    <citation type="journal article" date="2013" name="ISME J.">
        <title>Comparative genomics of pathogenic lineages of Vibrio nigripulchritudo identifies virulence-associated traits.</title>
        <authorList>
            <person name="Goudenege D."/>
            <person name="Labreuche Y."/>
            <person name="Krin E."/>
            <person name="Ansquer D."/>
            <person name="Mangenot S."/>
            <person name="Calteau A."/>
            <person name="Medigue C."/>
            <person name="Mazel D."/>
            <person name="Polz M.F."/>
            <person name="Le Roux F."/>
        </authorList>
    </citation>
    <scope>NUCLEOTIDE SEQUENCE [LARGE SCALE GENOMIC DNA]</scope>
    <source>
        <strain evidence="6">SnF1</strain>
    </source>
</reference>
<evidence type="ECO:0000256" key="1">
    <source>
        <dbReference type="ARBA" id="ARBA00022741"/>
    </source>
</evidence>
<evidence type="ECO:0000256" key="2">
    <source>
        <dbReference type="ARBA" id="ARBA00022801"/>
    </source>
</evidence>
<keyword evidence="2 5" id="KW-0378">Hydrolase</keyword>
<dbReference type="EMBL" id="FO203527">
    <property type="protein sequence ID" value="CCO61576.1"/>
    <property type="molecule type" value="Genomic_DNA"/>
</dbReference>
<name>U4KEK2_9VIBR</name>
<evidence type="ECO:0000256" key="3">
    <source>
        <dbReference type="ARBA" id="ARBA00022840"/>
    </source>
</evidence>
<dbReference type="eggNOG" id="COG1984">
    <property type="taxonomic scope" value="Bacteria"/>
</dbReference>
<dbReference type="InterPro" id="IPR052708">
    <property type="entry name" value="PxpC"/>
</dbReference>
<sequence length="305" mass="33137">MSFNVIKPGFLTLIQDLGRYGYQHMGITTGGPMDEHAFCWANRLLDNELNAPQLEITLGKLELQASASTCIALTGADLNARLNDQKIRPWHTYTVKKGDTLSFDAPVSGLRAYLAVVGGFQLAETLGSVASVPREKMGGLTQGQPLKERDVLHFNASRKDIKSRTPKWAIPDYNAPLELGVMLGYQSASFPKSALMTMLSNTYEVSQNIDRMGYRLTGKPIHGERDGIVSEGIAYGAIQIPKDGQPIVLMRDRQTIGGYPKIGSLSALGAGQLAQRAPGSPVSFSIMDVGEAEAQRVIFNRVIQA</sequence>
<evidence type="ECO:0000313" key="6">
    <source>
        <dbReference type="Proteomes" id="UP000016895"/>
    </source>
</evidence>
<keyword evidence="3" id="KW-0067">ATP-binding</keyword>
<dbReference type="KEGG" id="vni:VIBNI_B1854"/>
<feature type="domain" description="Carboxyltransferase" evidence="4">
    <location>
        <begin position="24"/>
        <end position="303"/>
    </location>
</feature>
<keyword evidence="1" id="KW-0547">Nucleotide-binding</keyword>
<dbReference type="Proteomes" id="UP000016895">
    <property type="component" value="Chromosome 2"/>
</dbReference>
<dbReference type="GO" id="GO:0016787">
    <property type="term" value="F:hydrolase activity"/>
    <property type="evidence" value="ECO:0007669"/>
    <property type="project" value="UniProtKB-KW"/>
</dbReference>
<dbReference type="InterPro" id="IPR029000">
    <property type="entry name" value="Cyclophilin-like_dom_sf"/>
</dbReference>
<dbReference type="STRING" id="28173.VIBNI_B1854"/>
<evidence type="ECO:0000313" key="5">
    <source>
        <dbReference type="EMBL" id="CCO61576.1"/>
    </source>
</evidence>
<dbReference type="Pfam" id="PF02626">
    <property type="entry name" value="CT_A_B"/>
    <property type="match status" value="1"/>
</dbReference>
<dbReference type="GO" id="GO:0005524">
    <property type="term" value="F:ATP binding"/>
    <property type="evidence" value="ECO:0007669"/>
    <property type="project" value="UniProtKB-KW"/>
</dbReference>
<dbReference type="SMART" id="SM00797">
    <property type="entry name" value="AHS2"/>
    <property type="match status" value="1"/>
</dbReference>
<dbReference type="PATRIC" id="fig|1260221.3.peg.5428"/>
<dbReference type="InterPro" id="IPR003778">
    <property type="entry name" value="CT_A_B"/>
</dbReference>
<dbReference type="AlphaFoldDB" id="U4KEK2"/>
<gene>
    <name evidence="5" type="ORF">VIBNI_B1854</name>
</gene>
<protein>
    <submittedName>
        <fullName evidence="5">Putative Allophanate hydrolase subunit 2</fullName>
    </submittedName>
</protein>
<dbReference type="OrthoDB" id="9768696at2"/>
<proteinExistence type="predicted"/>
<dbReference type="Gene3D" id="2.40.100.10">
    <property type="entry name" value="Cyclophilin-like"/>
    <property type="match status" value="1"/>
</dbReference>
<accession>U4KEK2</accession>
<dbReference type="NCBIfam" id="TIGR00724">
    <property type="entry name" value="urea_amlyse_rel"/>
    <property type="match status" value="1"/>
</dbReference>
<dbReference type="RefSeq" id="WP_022561980.1">
    <property type="nucleotide sequence ID" value="NC_022543.1"/>
</dbReference>